<organism evidence="1 2">
    <name type="scientific">Thalictrum thalictroides</name>
    <name type="common">Rue-anemone</name>
    <name type="synonym">Anemone thalictroides</name>
    <dbReference type="NCBI Taxonomy" id="46969"/>
    <lineage>
        <taxon>Eukaryota</taxon>
        <taxon>Viridiplantae</taxon>
        <taxon>Streptophyta</taxon>
        <taxon>Embryophyta</taxon>
        <taxon>Tracheophyta</taxon>
        <taxon>Spermatophyta</taxon>
        <taxon>Magnoliopsida</taxon>
        <taxon>Ranunculales</taxon>
        <taxon>Ranunculaceae</taxon>
        <taxon>Thalictroideae</taxon>
        <taxon>Thalictrum</taxon>
    </lineage>
</organism>
<dbReference type="EMBL" id="JABWDY010026939">
    <property type="protein sequence ID" value="KAF5188289.1"/>
    <property type="molecule type" value="Genomic_DNA"/>
</dbReference>
<dbReference type="AlphaFoldDB" id="A0A7J6VT69"/>
<comment type="caution">
    <text evidence="1">The sequence shown here is derived from an EMBL/GenBank/DDBJ whole genome shotgun (WGS) entry which is preliminary data.</text>
</comment>
<sequence length="65" mass="7476">MTELCLALNICDPYVLGDGRKGLKQALKALKTKQSTFRKQPPERFYFLIEILTSLIMKLENGLFK</sequence>
<gene>
    <name evidence="1" type="ORF">FRX31_022123</name>
</gene>
<name>A0A7J6VT69_THATH</name>
<reference evidence="1 2" key="1">
    <citation type="submission" date="2020-06" db="EMBL/GenBank/DDBJ databases">
        <title>Transcriptomic and genomic resources for Thalictrum thalictroides and T. hernandezii: Facilitating candidate gene discovery in an emerging model plant lineage.</title>
        <authorList>
            <person name="Arias T."/>
            <person name="Riano-Pachon D.M."/>
            <person name="Di Stilio V.S."/>
        </authorList>
    </citation>
    <scope>NUCLEOTIDE SEQUENCE [LARGE SCALE GENOMIC DNA]</scope>
    <source>
        <strain evidence="2">cv. WT478/WT964</strain>
        <tissue evidence="1">Leaves</tissue>
    </source>
</reference>
<protein>
    <submittedName>
        <fullName evidence="1">Uncharacterized protein</fullName>
    </submittedName>
</protein>
<dbReference type="Proteomes" id="UP000554482">
    <property type="component" value="Unassembled WGS sequence"/>
</dbReference>
<evidence type="ECO:0000313" key="2">
    <source>
        <dbReference type="Proteomes" id="UP000554482"/>
    </source>
</evidence>
<proteinExistence type="predicted"/>
<keyword evidence="2" id="KW-1185">Reference proteome</keyword>
<accession>A0A7J6VT69</accession>
<evidence type="ECO:0000313" key="1">
    <source>
        <dbReference type="EMBL" id="KAF5188289.1"/>
    </source>
</evidence>